<dbReference type="AlphaFoldDB" id="A0A517XMM1"/>
<dbReference type="KEGG" id="uli:ETAA1_06470"/>
<keyword evidence="3" id="KW-1185">Reference proteome</keyword>
<evidence type="ECO:0000313" key="3">
    <source>
        <dbReference type="Proteomes" id="UP000319576"/>
    </source>
</evidence>
<sequence length="75" mass="7901">MSTAKAAALALIQKLPDDATWEKIAYLVGLRLRLAQAAADSAAGRVYTNDQVMKELDEWLESPGPTGPTPTSAGS</sequence>
<dbReference type="RefSeq" id="WP_145234254.1">
    <property type="nucleotide sequence ID" value="NZ_CP036273.1"/>
</dbReference>
<reference evidence="2 3" key="1">
    <citation type="submission" date="2019-02" db="EMBL/GenBank/DDBJ databases">
        <title>Deep-cultivation of Planctomycetes and their phenomic and genomic characterization uncovers novel biology.</title>
        <authorList>
            <person name="Wiegand S."/>
            <person name="Jogler M."/>
            <person name="Boedeker C."/>
            <person name="Pinto D."/>
            <person name="Vollmers J."/>
            <person name="Rivas-Marin E."/>
            <person name="Kohn T."/>
            <person name="Peeters S.H."/>
            <person name="Heuer A."/>
            <person name="Rast P."/>
            <person name="Oberbeckmann S."/>
            <person name="Bunk B."/>
            <person name="Jeske O."/>
            <person name="Meyerdierks A."/>
            <person name="Storesund J.E."/>
            <person name="Kallscheuer N."/>
            <person name="Luecker S."/>
            <person name="Lage O.M."/>
            <person name="Pohl T."/>
            <person name="Merkel B.J."/>
            <person name="Hornburger P."/>
            <person name="Mueller R.-W."/>
            <person name="Bruemmer F."/>
            <person name="Labrenz M."/>
            <person name="Spormann A.M."/>
            <person name="Op den Camp H."/>
            <person name="Overmann J."/>
            <person name="Amann R."/>
            <person name="Jetten M.S.M."/>
            <person name="Mascher T."/>
            <person name="Medema M.H."/>
            <person name="Devos D.P."/>
            <person name="Kaster A.-K."/>
            <person name="Ovreas L."/>
            <person name="Rohde M."/>
            <person name="Galperin M.Y."/>
            <person name="Jogler C."/>
        </authorList>
    </citation>
    <scope>NUCLEOTIDE SEQUENCE [LARGE SCALE GENOMIC DNA]</scope>
    <source>
        <strain evidence="2 3">ETA_A1</strain>
    </source>
</reference>
<accession>A0A517XMM1</accession>
<proteinExistence type="predicted"/>
<protein>
    <submittedName>
        <fullName evidence="2">Uncharacterized protein</fullName>
    </submittedName>
</protein>
<dbReference type="EMBL" id="CP036273">
    <property type="protein sequence ID" value="QDU18751.1"/>
    <property type="molecule type" value="Genomic_DNA"/>
</dbReference>
<name>A0A517XMM1_9BACT</name>
<feature type="region of interest" description="Disordered" evidence="1">
    <location>
        <begin position="56"/>
        <end position="75"/>
    </location>
</feature>
<dbReference type="Proteomes" id="UP000319576">
    <property type="component" value="Chromosome"/>
</dbReference>
<evidence type="ECO:0000313" key="2">
    <source>
        <dbReference type="EMBL" id="QDU18751.1"/>
    </source>
</evidence>
<gene>
    <name evidence="2" type="ORF">ETAA1_06470</name>
</gene>
<evidence type="ECO:0000256" key="1">
    <source>
        <dbReference type="SAM" id="MobiDB-lite"/>
    </source>
</evidence>
<organism evidence="2 3">
    <name type="scientific">Urbifossiella limnaea</name>
    <dbReference type="NCBI Taxonomy" id="2528023"/>
    <lineage>
        <taxon>Bacteria</taxon>
        <taxon>Pseudomonadati</taxon>
        <taxon>Planctomycetota</taxon>
        <taxon>Planctomycetia</taxon>
        <taxon>Gemmatales</taxon>
        <taxon>Gemmataceae</taxon>
        <taxon>Urbifossiella</taxon>
    </lineage>
</organism>